<keyword evidence="2" id="KW-1185">Reference proteome</keyword>
<dbReference type="Proteomes" id="UP001596223">
    <property type="component" value="Unassembled WGS sequence"/>
</dbReference>
<dbReference type="Pfam" id="PF17429">
    <property type="entry name" value="GP70"/>
    <property type="match status" value="1"/>
</dbReference>
<sequence length="112" mass="12658">MIAESDADSVRVYRSPVVQDTDPLFQPVRDRVRDLGLVLAISEEFEDSEWMFGKVIVEVYALPGERGSILSAEPRSEVFDPCGFCQHFHDVDTPHQVTEPDTCSECFGLHRT</sequence>
<proteinExistence type="predicted"/>
<dbReference type="RefSeq" id="WP_378598104.1">
    <property type="nucleotide sequence ID" value="NZ_JBHSQN010000001.1"/>
</dbReference>
<dbReference type="EMBL" id="JBHSQN010000001">
    <property type="protein sequence ID" value="MFC6009575.1"/>
    <property type="molecule type" value="Genomic_DNA"/>
</dbReference>
<dbReference type="InterPro" id="IPR035405">
    <property type="entry name" value="GP70"/>
</dbReference>
<comment type="caution">
    <text evidence="1">The sequence shown here is derived from an EMBL/GenBank/DDBJ whole genome shotgun (WGS) entry which is preliminary data.</text>
</comment>
<organism evidence="1 2">
    <name type="scientific">Nocardia lasii</name>
    <dbReference type="NCBI Taxonomy" id="1616107"/>
    <lineage>
        <taxon>Bacteria</taxon>
        <taxon>Bacillati</taxon>
        <taxon>Actinomycetota</taxon>
        <taxon>Actinomycetes</taxon>
        <taxon>Mycobacteriales</taxon>
        <taxon>Nocardiaceae</taxon>
        <taxon>Nocardia</taxon>
    </lineage>
</organism>
<gene>
    <name evidence="1" type="ORF">ACFP3H_00775</name>
</gene>
<reference evidence="2" key="1">
    <citation type="journal article" date="2019" name="Int. J. Syst. Evol. Microbiol.">
        <title>The Global Catalogue of Microorganisms (GCM) 10K type strain sequencing project: providing services to taxonomists for standard genome sequencing and annotation.</title>
        <authorList>
            <consortium name="The Broad Institute Genomics Platform"/>
            <consortium name="The Broad Institute Genome Sequencing Center for Infectious Disease"/>
            <person name="Wu L."/>
            <person name="Ma J."/>
        </authorList>
    </citation>
    <scope>NUCLEOTIDE SEQUENCE [LARGE SCALE GENOMIC DNA]</scope>
    <source>
        <strain evidence="2">CCUG 36956</strain>
    </source>
</reference>
<name>A0ABW1JK41_9NOCA</name>
<protein>
    <submittedName>
        <fullName evidence="1">Uncharacterized protein</fullName>
    </submittedName>
</protein>
<evidence type="ECO:0000313" key="2">
    <source>
        <dbReference type="Proteomes" id="UP001596223"/>
    </source>
</evidence>
<accession>A0ABW1JK41</accession>
<evidence type="ECO:0000313" key="1">
    <source>
        <dbReference type="EMBL" id="MFC6009575.1"/>
    </source>
</evidence>